<keyword evidence="1" id="KW-1133">Transmembrane helix</keyword>
<reference evidence="2" key="2">
    <citation type="submission" date="2014-03" db="EMBL/GenBank/DDBJ databases">
        <authorList>
            <person name="Genoscope - CEA"/>
        </authorList>
    </citation>
    <scope>NUCLEOTIDE SEQUENCE</scope>
</reference>
<dbReference type="Proteomes" id="UP000193380">
    <property type="component" value="Unassembled WGS sequence"/>
</dbReference>
<gene>
    <name evidence="2" type="ORF">GSONMT00041692001</name>
</gene>
<proteinExistence type="predicted"/>
<feature type="transmembrane region" description="Helical" evidence="1">
    <location>
        <begin position="93"/>
        <end position="111"/>
    </location>
</feature>
<dbReference type="PaxDb" id="8022-A0A060XT25"/>
<dbReference type="InterPro" id="IPR036397">
    <property type="entry name" value="RNaseH_sf"/>
</dbReference>
<dbReference type="AlphaFoldDB" id="A0A060XT25"/>
<dbReference type="Gene3D" id="3.30.420.10">
    <property type="entry name" value="Ribonuclease H-like superfamily/Ribonuclease H"/>
    <property type="match status" value="1"/>
</dbReference>
<sequence>MKLWVCTTEEGLHKLSETVSGKLICVLIGLNLTAVWCCNRLQWANAYLQWPLDHWRIVLFTDESCFQMYRADGRQRVWHCVGSYVNRNLVKSLKLLHVAFMFLFSVLLIIGPRRQHRMTLHSSRLLLINTQAIRDIGQETGTE</sequence>
<evidence type="ECO:0000256" key="1">
    <source>
        <dbReference type="SAM" id="Phobius"/>
    </source>
</evidence>
<evidence type="ECO:0000313" key="3">
    <source>
        <dbReference type="Proteomes" id="UP000193380"/>
    </source>
</evidence>
<evidence type="ECO:0000313" key="2">
    <source>
        <dbReference type="EMBL" id="CDQ80234.1"/>
    </source>
</evidence>
<keyword evidence="1" id="KW-0472">Membrane</keyword>
<keyword evidence="1" id="KW-0812">Transmembrane</keyword>
<dbReference type="STRING" id="8022.A0A060XT25"/>
<protein>
    <submittedName>
        <fullName evidence="2">Uncharacterized protein</fullName>
    </submittedName>
</protein>
<accession>A0A060XT25</accession>
<name>A0A060XT25_ONCMY</name>
<dbReference type="EMBL" id="FR905573">
    <property type="protein sequence ID" value="CDQ80234.1"/>
    <property type="molecule type" value="Genomic_DNA"/>
</dbReference>
<dbReference type="GO" id="GO:0003676">
    <property type="term" value="F:nucleic acid binding"/>
    <property type="evidence" value="ECO:0007669"/>
    <property type="project" value="InterPro"/>
</dbReference>
<organism evidence="2 3">
    <name type="scientific">Oncorhynchus mykiss</name>
    <name type="common">Rainbow trout</name>
    <name type="synonym">Salmo gairdneri</name>
    <dbReference type="NCBI Taxonomy" id="8022"/>
    <lineage>
        <taxon>Eukaryota</taxon>
        <taxon>Metazoa</taxon>
        <taxon>Chordata</taxon>
        <taxon>Craniata</taxon>
        <taxon>Vertebrata</taxon>
        <taxon>Euteleostomi</taxon>
        <taxon>Actinopterygii</taxon>
        <taxon>Neopterygii</taxon>
        <taxon>Teleostei</taxon>
        <taxon>Protacanthopterygii</taxon>
        <taxon>Salmoniformes</taxon>
        <taxon>Salmonidae</taxon>
        <taxon>Salmoninae</taxon>
        <taxon>Oncorhynchus</taxon>
    </lineage>
</organism>
<reference evidence="2" key="1">
    <citation type="journal article" date="2014" name="Nat. Commun.">
        <title>The rainbow trout genome provides novel insights into evolution after whole-genome duplication in vertebrates.</title>
        <authorList>
            <person name="Berthelot C."/>
            <person name="Brunet F."/>
            <person name="Chalopin D."/>
            <person name="Juanchich A."/>
            <person name="Bernard M."/>
            <person name="Noel B."/>
            <person name="Bento P."/>
            <person name="Da Silva C."/>
            <person name="Labadie K."/>
            <person name="Alberti A."/>
            <person name="Aury J.M."/>
            <person name="Louis A."/>
            <person name="Dehais P."/>
            <person name="Bardou P."/>
            <person name="Montfort J."/>
            <person name="Klopp C."/>
            <person name="Cabau C."/>
            <person name="Gaspin C."/>
            <person name="Thorgaard G.H."/>
            <person name="Boussaha M."/>
            <person name="Quillet E."/>
            <person name="Guyomard R."/>
            <person name="Galiana D."/>
            <person name="Bobe J."/>
            <person name="Volff J.N."/>
            <person name="Genet C."/>
            <person name="Wincker P."/>
            <person name="Jaillon O."/>
            <person name="Roest Crollius H."/>
            <person name="Guiguen Y."/>
        </authorList>
    </citation>
    <scope>NUCLEOTIDE SEQUENCE [LARGE SCALE GENOMIC DNA]</scope>
</reference>